<reference evidence="2" key="1">
    <citation type="journal article" date="2015" name="Genome Biol. Evol.">
        <title>Organellar Genomes of White Spruce (Picea glauca): Assembly and Annotation.</title>
        <authorList>
            <person name="Jackman S.D."/>
            <person name="Warren R.L."/>
            <person name="Gibb E.A."/>
            <person name="Vandervalk B.P."/>
            <person name="Mohamadi H."/>
            <person name="Chu J."/>
            <person name="Raymond A."/>
            <person name="Pleasance S."/>
            <person name="Coope R."/>
            <person name="Wildung M.R."/>
            <person name="Ritland C.E."/>
            <person name="Bousquet J."/>
            <person name="Jones S.J."/>
            <person name="Bohlmann J."/>
            <person name="Birol I."/>
        </authorList>
    </citation>
    <scope>NUCLEOTIDE SEQUENCE [LARGE SCALE GENOMIC DNA]</scope>
    <source>
        <tissue evidence="2">Flushing bud</tissue>
    </source>
</reference>
<evidence type="ECO:0000256" key="1">
    <source>
        <dbReference type="SAM" id="MobiDB-lite"/>
    </source>
</evidence>
<comment type="caution">
    <text evidence="2">The sequence shown here is derived from an EMBL/GenBank/DDBJ whole genome shotgun (WGS) entry which is preliminary data.</text>
</comment>
<geneLocation type="mitochondrion" evidence="2"/>
<gene>
    <name evidence="2" type="ORF">ABT39_MTgene6361</name>
</gene>
<protein>
    <submittedName>
        <fullName evidence="2">Uncharacterized protein</fullName>
    </submittedName>
</protein>
<proteinExistence type="predicted"/>
<sequence length="91" mass="9983">MLPSIDRAAAGRQQIKQGCMEQAEATVVPVPSAVPPPETEEADTEPAGANEVDRGLAELKANTRTKQASRRGPCNKECWIKVNEIHWFKLD</sequence>
<dbReference type="EMBL" id="LKAM01000009">
    <property type="protein sequence ID" value="KUM46906.1"/>
    <property type="molecule type" value="Genomic_DNA"/>
</dbReference>
<feature type="region of interest" description="Disordered" evidence="1">
    <location>
        <begin position="27"/>
        <end position="51"/>
    </location>
</feature>
<accession>A0A101LX16</accession>
<keyword evidence="2" id="KW-0496">Mitochondrion</keyword>
<dbReference type="AlphaFoldDB" id="A0A101LX16"/>
<evidence type="ECO:0000313" key="2">
    <source>
        <dbReference type="EMBL" id="KUM46906.1"/>
    </source>
</evidence>
<organism evidence="2">
    <name type="scientific">Picea glauca</name>
    <name type="common">White spruce</name>
    <name type="synonym">Pinus glauca</name>
    <dbReference type="NCBI Taxonomy" id="3330"/>
    <lineage>
        <taxon>Eukaryota</taxon>
        <taxon>Viridiplantae</taxon>
        <taxon>Streptophyta</taxon>
        <taxon>Embryophyta</taxon>
        <taxon>Tracheophyta</taxon>
        <taxon>Spermatophyta</taxon>
        <taxon>Pinopsida</taxon>
        <taxon>Pinidae</taxon>
        <taxon>Conifers I</taxon>
        <taxon>Pinales</taxon>
        <taxon>Pinaceae</taxon>
        <taxon>Picea</taxon>
    </lineage>
</organism>
<name>A0A101LX16_PICGL</name>